<dbReference type="SUPFAM" id="SSF54292">
    <property type="entry name" value="2Fe-2S ferredoxin-like"/>
    <property type="match status" value="1"/>
</dbReference>
<dbReference type="InterPro" id="IPR036010">
    <property type="entry name" value="2Fe-2S_ferredoxin-like_sf"/>
</dbReference>
<name>A0A918XVB5_9PROT</name>
<dbReference type="Pfam" id="PF13510">
    <property type="entry name" value="Fer2_4"/>
    <property type="match status" value="1"/>
</dbReference>
<protein>
    <submittedName>
        <fullName evidence="2">Sarcosine oxidase</fullName>
    </submittedName>
</protein>
<evidence type="ECO:0000313" key="3">
    <source>
        <dbReference type="Proteomes" id="UP000630353"/>
    </source>
</evidence>
<evidence type="ECO:0000256" key="1">
    <source>
        <dbReference type="ARBA" id="ARBA00023002"/>
    </source>
</evidence>
<dbReference type="InterPro" id="IPR042204">
    <property type="entry name" value="2Fe-2S-bd_N"/>
</dbReference>
<dbReference type="GO" id="GO:0051536">
    <property type="term" value="F:iron-sulfur cluster binding"/>
    <property type="evidence" value="ECO:0007669"/>
    <property type="project" value="InterPro"/>
</dbReference>
<sequence>MMRFDRLSSPGRARRISFLFEGQPVTAQEGDTVATALLAAGAGATRSTPASGSARGAYCLMGVCFECLVEIDGVPNRQGCMVPVAEGMSVRRQRGAAGVAEDVR</sequence>
<dbReference type="AlphaFoldDB" id="A0A918XVB5"/>
<comment type="caution">
    <text evidence="2">The sequence shown here is derived from an EMBL/GenBank/DDBJ whole genome shotgun (WGS) entry which is preliminary data.</text>
</comment>
<dbReference type="Proteomes" id="UP000630353">
    <property type="component" value="Unassembled WGS sequence"/>
</dbReference>
<proteinExistence type="predicted"/>
<keyword evidence="3" id="KW-1185">Reference proteome</keyword>
<evidence type="ECO:0000313" key="2">
    <source>
        <dbReference type="EMBL" id="GHD58372.1"/>
    </source>
</evidence>
<keyword evidence="1" id="KW-0560">Oxidoreductase</keyword>
<gene>
    <name evidence="2" type="ORF">GCM10017083_41240</name>
</gene>
<dbReference type="EMBL" id="BMZS01000010">
    <property type="protein sequence ID" value="GHD58372.1"/>
    <property type="molecule type" value="Genomic_DNA"/>
</dbReference>
<reference evidence="2" key="2">
    <citation type="submission" date="2020-09" db="EMBL/GenBank/DDBJ databases">
        <authorList>
            <person name="Sun Q."/>
            <person name="Kim S."/>
        </authorList>
    </citation>
    <scope>NUCLEOTIDE SEQUENCE</scope>
    <source>
        <strain evidence="2">KCTC 42651</strain>
    </source>
</reference>
<dbReference type="RefSeq" id="WP_229837416.1">
    <property type="nucleotide sequence ID" value="NZ_BMZS01000010.1"/>
</dbReference>
<accession>A0A918XVB5</accession>
<organism evidence="2 3">
    <name type="scientific">Thalassobaculum fulvum</name>
    <dbReference type="NCBI Taxonomy" id="1633335"/>
    <lineage>
        <taxon>Bacteria</taxon>
        <taxon>Pseudomonadati</taxon>
        <taxon>Pseudomonadota</taxon>
        <taxon>Alphaproteobacteria</taxon>
        <taxon>Rhodospirillales</taxon>
        <taxon>Thalassobaculaceae</taxon>
        <taxon>Thalassobaculum</taxon>
    </lineage>
</organism>
<reference evidence="2" key="1">
    <citation type="journal article" date="2014" name="Int. J. Syst. Evol. Microbiol.">
        <title>Complete genome sequence of Corynebacterium casei LMG S-19264T (=DSM 44701T), isolated from a smear-ripened cheese.</title>
        <authorList>
            <consortium name="US DOE Joint Genome Institute (JGI-PGF)"/>
            <person name="Walter F."/>
            <person name="Albersmeier A."/>
            <person name="Kalinowski J."/>
            <person name="Ruckert C."/>
        </authorList>
    </citation>
    <scope>NUCLEOTIDE SEQUENCE</scope>
    <source>
        <strain evidence="2">KCTC 42651</strain>
    </source>
</reference>
<dbReference type="Gene3D" id="3.10.20.440">
    <property type="entry name" value="2Fe-2S iron-sulphur cluster binding domain, sarcosine oxidase, alpha subunit, N-terminal domain"/>
    <property type="match status" value="1"/>
</dbReference>
<dbReference type="GO" id="GO:0016491">
    <property type="term" value="F:oxidoreductase activity"/>
    <property type="evidence" value="ECO:0007669"/>
    <property type="project" value="UniProtKB-KW"/>
</dbReference>